<dbReference type="Proteomes" id="UP001279410">
    <property type="component" value="Unassembled WGS sequence"/>
</dbReference>
<feature type="region of interest" description="Disordered" evidence="1">
    <location>
        <begin position="93"/>
        <end position="123"/>
    </location>
</feature>
<evidence type="ECO:0000313" key="3">
    <source>
        <dbReference type="Proteomes" id="UP001279410"/>
    </source>
</evidence>
<feature type="compositionally biased region" description="Polar residues" evidence="1">
    <location>
        <begin position="93"/>
        <end position="109"/>
    </location>
</feature>
<evidence type="ECO:0000256" key="1">
    <source>
        <dbReference type="SAM" id="MobiDB-lite"/>
    </source>
</evidence>
<dbReference type="EMBL" id="BRZM01000043">
    <property type="protein sequence ID" value="GLD61105.1"/>
    <property type="molecule type" value="Genomic_DNA"/>
</dbReference>
<dbReference type="AlphaFoldDB" id="A0AAD3MVC6"/>
<comment type="caution">
    <text evidence="2">The sequence shown here is derived from an EMBL/GenBank/DDBJ whole genome shotgun (WGS) entry which is preliminary data.</text>
</comment>
<keyword evidence="3" id="KW-1185">Reference proteome</keyword>
<proteinExistence type="predicted"/>
<sequence>MSQPLFCPWASTIPQLCRGGPVWLAFPVKATTYTLWWGVNVLGANDWNRLIPTPFFKDVKEAILCPSPSPCPYNSNAQHYRVCGVQPIQPSGLQQLQTGREPKQQQSGNEFLWNRYPKASQAT</sequence>
<evidence type="ECO:0000313" key="2">
    <source>
        <dbReference type="EMBL" id="GLD61105.1"/>
    </source>
</evidence>
<accession>A0AAD3MVC6</accession>
<reference evidence="2" key="1">
    <citation type="submission" date="2022-08" db="EMBL/GenBank/DDBJ databases">
        <title>Genome sequencing of akame (Lates japonicus).</title>
        <authorList>
            <person name="Hashiguchi Y."/>
            <person name="Takahashi H."/>
        </authorList>
    </citation>
    <scope>NUCLEOTIDE SEQUENCE</scope>
    <source>
        <strain evidence="2">Kochi</strain>
    </source>
</reference>
<organism evidence="2 3">
    <name type="scientific">Lates japonicus</name>
    <name type="common">Japanese lates</name>
    <dbReference type="NCBI Taxonomy" id="270547"/>
    <lineage>
        <taxon>Eukaryota</taxon>
        <taxon>Metazoa</taxon>
        <taxon>Chordata</taxon>
        <taxon>Craniata</taxon>
        <taxon>Vertebrata</taxon>
        <taxon>Euteleostomi</taxon>
        <taxon>Actinopterygii</taxon>
        <taxon>Neopterygii</taxon>
        <taxon>Teleostei</taxon>
        <taxon>Neoteleostei</taxon>
        <taxon>Acanthomorphata</taxon>
        <taxon>Carangaria</taxon>
        <taxon>Carangaria incertae sedis</taxon>
        <taxon>Centropomidae</taxon>
        <taxon>Lates</taxon>
    </lineage>
</organism>
<name>A0AAD3MVC6_LATJO</name>
<gene>
    <name evidence="2" type="ORF">AKAME5_001295200</name>
</gene>
<protein>
    <submittedName>
        <fullName evidence="2">SWI/SNF-related matrix-associated actin-dependent regulator of chromatin subfamily E member 1-like isoform X1</fullName>
    </submittedName>
</protein>